<accession>A0A6M2BNJ1</accession>
<organism evidence="1 2">
    <name type="scientific">Solimonas terrae</name>
    <dbReference type="NCBI Taxonomy" id="1396819"/>
    <lineage>
        <taxon>Bacteria</taxon>
        <taxon>Pseudomonadati</taxon>
        <taxon>Pseudomonadota</taxon>
        <taxon>Gammaproteobacteria</taxon>
        <taxon>Nevskiales</taxon>
        <taxon>Nevskiaceae</taxon>
        <taxon>Solimonas</taxon>
    </lineage>
</organism>
<keyword evidence="2" id="KW-1185">Reference proteome</keyword>
<comment type="caution">
    <text evidence="1">The sequence shown here is derived from an EMBL/GenBank/DDBJ whole genome shotgun (WGS) entry which is preliminary data.</text>
</comment>
<evidence type="ECO:0008006" key="3">
    <source>
        <dbReference type="Google" id="ProtNLM"/>
    </source>
</evidence>
<dbReference type="RefSeq" id="WP_166251196.1">
    <property type="nucleotide sequence ID" value="NZ_JAAMOW010000001.1"/>
</dbReference>
<dbReference type="InterPro" id="IPR009367">
    <property type="entry name" value="Elm1-like"/>
</dbReference>
<dbReference type="Proteomes" id="UP000472676">
    <property type="component" value="Unassembled WGS sequence"/>
</dbReference>
<evidence type="ECO:0000313" key="1">
    <source>
        <dbReference type="EMBL" id="NGY03629.1"/>
    </source>
</evidence>
<dbReference type="Pfam" id="PF06258">
    <property type="entry name" value="Mito_fiss_Elm1"/>
    <property type="match status" value="1"/>
</dbReference>
<dbReference type="AlphaFoldDB" id="A0A6M2BNJ1"/>
<name>A0A6M2BNJ1_9GAMM</name>
<evidence type="ECO:0000313" key="2">
    <source>
        <dbReference type="Proteomes" id="UP000472676"/>
    </source>
</evidence>
<reference evidence="1 2" key="1">
    <citation type="journal article" date="2014" name="Int. J. Syst. Evol. Microbiol.">
        <title>Solimonas terrae sp. nov., isolated from soil.</title>
        <authorList>
            <person name="Kim S.J."/>
            <person name="Moon J.Y."/>
            <person name="Weon H.Y."/>
            <person name="Ahn J.H."/>
            <person name="Chen W.M."/>
            <person name="Kwon S.W."/>
        </authorList>
    </citation>
    <scope>NUCLEOTIDE SEQUENCE [LARGE SCALE GENOMIC DNA]</scope>
    <source>
        <strain evidence="1 2">KIS83-12</strain>
    </source>
</reference>
<protein>
    <recommendedName>
        <fullName evidence="3">Nucleoside-diphosphate sugar epimerase</fullName>
    </recommendedName>
</protein>
<gene>
    <name evidence="1" type="ORF">G7Y85_02525</name>
</gene>
<dbReference type="EMBL" id="JAAMOW010000001">
    <property type="protein sequence ID" value="NGY03629.1"/>
    <property type="molecule type" value="Genomic_DNA"/>
</dbReference>
<proteinExistence type="predicted"/>
<sequence length="380" mass="41993">MLHVEHSSPRSSRPVWVLLGKHHGDNQQLIALAESLERPVLTIQLHYGKLISRLPAVLLGRRLLPLSEPVAWPSPWPEIVLASGRRVVPVVRWIQARAARSGIATHLIHLGRPRAPLRWFDLIVTTAQYGLPDRDNVIRNLLPLRNEPAPGSAPPDSSSLAAFSRLPRPWTVALVGGNSRPYCFDREAAQRLALEIDGQVRANGGSAIILGAPRTVPERLDEIERGLQVEHVIWRWSARDNPYRALLRQGDRFIVTSDSLAMLGDALSSGRPVQLFELPQRLDIAARIAIFAKRAGTRSPWLHAVHAWLIDAGLIFSLRDLAECHRQLREAGVFGQPDRALSFVAQQRERTVARARALVDRADPAGEIAAAPGGDDSTSN</sequence>